<dbReference type="InterPro" id="IPR050955">
    <property type="entry name" value="Plant_Biomass_Hydrol_Est"/>
</dbReference>
<comment type="caution">
    <text evidence="4">The sequence shown here is derived from an EMBL/GenBank/DDBJ whole genome shotgun (WGS) entry which is preliminary data.</text>
</comment>
<evidence type="ECO:0000313" key="4">
    <source>
        <dbReference type="EMBL" id="OAP60972.1"/>
    </source>
</evidence>
<dbReference type="Proteomes" id="UP000078343">
    <property type="component" value="Unassembled WGS sequence"/>
</dbReference>
<proteinExistence type="predicted"/>
<sequence length="373" mass="41852">MTPKTPPLQAPRVSNRAAGAPVVVRDDPEKNPNSLHDFHTAKRGPKNVPVVVMSMPVSGTSTTVPKETVPKDPGHAYACTRHIRFEYFDQRASNAPFGYEHFVSLPPAYDEDRNKAWPLVLFLHGAGESQRGEHESFASIRHGVPKVILCYDKLRSNPITNEMPSIDIPIAPRLRKGKQTQQGDRSSEPVPRETCELLAENFITVTPSLNMGNGYGWNGAILSALLDEIVDRFRVDVDRIHVTGFSMGGYGTWDLAMHSPRRFATLAPICGGGDHLRASHIRHVPHWVFHGDRDDIIPVRASIQMVNALEKADAKEVKFKRYPDLMHDSWTPTYNNPDLYRWMLSHRRDVKGDEEGAPAENKVVLDQEQAEHV</sequence>
<reference evidence="4 5" key="1">
    <citation type="submission" date="2016-04" db="EMBL/GenBank/DDBJ databases">
        <title>Draft genome of Fonsecaea erecta CBS 125763.</title>
        <authorList>
            <person name="Weiss V.A."/>
            <person name="Vicente V.A."/>
            <person name="Raittz R.T."/>
            <person name="Moreno L.F."/>
            <person name="De Souza E.M."/>
            <person name="Pedrosa F.O."/>
            <person name="Steffens M.B."/>
            <person name="Faoro H."/>
            <person name="Tadra-Sfeir M.Z."/>
            <person name="Najafzadeh M.J."/>
            <person name="Felipe M.S."/>
            <person name="Teixeira M."/>
            <person name="Sun J."/>
            <person name="Xi L."/>
            <person name="Gomes R."/>
            <person name="De Azevedo C.M."/>
            <person name="Salgado C.G."/>
            <person name="Da Silva M.B."/>
            <person name="Nascimento M.F."/>
            <person name="Queiroz-Telles F."/>
            <person name="Attili D.S."/>
            <person name="Gorbushina A."/>
        </authorList>
    </citation>
    <scope>NUCLEOTIDE SEQUENCE [LARGE SCALE GENOMIC DNA]</scope>
    <source>
        <strain evidence="4 5">CBS 125763</strain>
    </source>
</reference>
<feature type="region of interest" description="Disordered" evidence="2">
    <location>
        <begin position="352"/>
        <end position="373"/>
    </location>
</feature>
<feature type="compositionally biased region" description="Basic and acidic residues" evidence="2">
    <location>
        <begin position="24"/>
        <end position="40"/>
    </location>
</feature>
<gene>
    <name evidence="4" type="ORF">AYL99_05974</name>
</gene>
<evidence type="ECO:0000313" key="5">
    <source>
        <dbReference type="Proteomes" id="UP000078343"/>
    </source>
</evidence>
<dbReference type="RefSeq" id="XP_018694339.1">
    <property type="nucleotide sequence ID" value="XM_018837486.1"/>
</dbReference>
<keyword evidence="5" id="KW-1185">Reference proteome</keyword>
<accession>A0A178ZMT7</accession>
<dbReference type="SUPFAM" id="SSF53474">
    <property type="entry name" value="alpha/beta-Hydrolases"/>
    <property type="match status" value="1"/>
</dbReference>
<evidence type="ECO:0000259" key="3">
    <source>
        <dbReference type="Pfam" id="PF02230"/>
    </source>
</evidence>
<dbReference type="GeneID" id="30010142"/>
<feature type="domain" description="Phospholipase/carboxylesterase/thioesterase" evidence="3">
    <location>
        <begin position="223"/>
        <end position="331"/>
    </location>
</feature>
<name>A0A178ZMT7_9EURO</name>
<dbReference type="PANTHER" id="PTHR43037:SF1">
    <property type="entry name" value="BLL1128 PROTEIN"/>
    <property type="match status" value="1"/>
</dbReference>
<feature type="region of interest" description="Disordered" evidence="2">
    <location>
        <begin position="1"/>
        <end position="43"/>
    </location>
</feature>
<dbReference type="EMBL" id="LVYI01000004">
    <property type="protein sequence ID" value="OAP60972.1"/>
    <property type="molecule type" value="Genomic_DNA"/>
</dbReference>
<keyword evidence="1" id="KW-0732">Signal</keyword>
<protein>
    <recommendedName>
        <fullName evidence="3">Phospholipase/carboxylesterase/thioesterase domain-containing protein</fullName>
    </recommendedName>
</protein>
<evidence type="ECO:0000256" key="2">
    <source>
        <dbReference type="SAM" id="MobiDB-lite"/>
    </source>
</evidence>
<evidence type="ECO:0000256" key="1">
    <source>
        <dbReference type="ARBA" id="ARBA00022729"/>
    </source>
</evidence>
<organism evidence="4 5">
    <name type="scientific">Fonsecaea erecta</name>
    <dbReference type="NCBI Taxonomy" id="1367422"/>
    <lineage>
        <taxon>Eukaryota</taxon>
        <taxon>Fungi</taxon>
        <taxon>Dikarya</taxon>
        <taxon>Ascomycota</taxon>
        <taxon>Pezizomycotina</taxon>
        <taxon>Eurotiomycetes</taxon>
        <taxon>Chaetothyriomycetidae</taxon>
        <taxon>Chaetothyriales</taxon>
        <taxon>Herpotrichiellaceae</taxon>
        <taxon>Fonsecaea</taxon>
    </lineage>
</organism>
<dbReference type="STRING" id="1367422.A0A178ZMT7"/>
<dbReference type="AlphaFoldDB" id="A0A178ZMT7"/>
<dbReference type="Pfam" id="PF02230">
    <property type="entry name" value="Abhydrolase_2"/>
    <property type="match status" value="1"/>
</dbReference>
<dbReference type="OrthoDB" id="2152248at2759"/>
<dbReference type="PANTHER" id="PTHR43037">
    <property type="entry name" value="UNNAMED PRODUCT-RELATED"/>
    <property type="match status" value="1"/>
</dbReference>
<dbReference type="InterPro" id="IPR029058">
    <property type="entry name" value="AB_hydrolase_fold"/>
</dbReference>
<dbReference type="GO" id="GO:0016787">
    <property type="term" value="F:hydrolase activity"/>
    <property type="evidence" value="ECO:0007669"/>
    <property type="project" value="InterPro"/>
</dbReference>
<dbReference type="InterPro" id="IPR003140">
    <property type="entry name" value="PLipase/COase/thioEstase"/>
</dbReference>
<feature type="compositionally biased region" description="Basic and acidic residues" evidence="2">
    <location>
        <begin position="363"/>
        <end position="373"/>
    </location>
</feature>
<dbReference type="Gene3D" id="3.40.50.1820">
    <property type="entry name" value="alpha/beta hydrolase"/>
    <property type="match status" value="1"/>
</dbReference>